<organism evidence="1 2">
    <name type="scientific">Acaryochloris marina (strain MBIC 11017)</name>
    <dbReference type="NCBI Taxonomy" id="329726"/>
    <lineage>
        <taxon>Bacteria</taxon>
        <taxon>Bacillati</taxon>
        <taxon>Cyanobacteriota</taxon>
        <taxon>Cyanophyceae</taxon>
        <taxon>Acaryochloridales</taxon>
        <taxon>Acaryochloridaceae</taxon>
        <taxon>Acaryochloris</taxon>
    </lineage>
</organism>
<dbReference type="KEGG" id="amr:AM1_6159"/>
<keyword evidence="2" id="KW-1185">Reference proteome</keyword>
<dbReference type="EMBL" id="CP000828">
    <property type="protein sequence ID" value="ABW31091.1"/>
    <property type="molecule type" value="Genomic_DNA"/>
</dbReference>
<proteinExistence type="predicted"/>
<dbReference type="Proteomes" id="UP000000268">
    <property type="component" value="Chromosome"/>
</dbReference>
<name>B0C4V3_ACAM1</name>
<dbReference type="RefSeq" id="WP_012166282.1">
    <property type="nucleotide sequence ID" value="NC_009925.1"/>
</dbReference>
<evidence type="ECO:0000313" key="1">
    <source>
        <dbReference type="EMBL" id="ABW31091.1"/>
    </source>
</evidence>
<gene>
    <name evidence="1" type="ordered locus">AM1_6159</name>
</gene>
<protein>
    <submittedName>
        <fullName evidence="1">Uncharacterized protein</fullName>
    </submittedName>
</protein>
<dbReference type="HOGENOM" id="CLU_2766340_0_0_3"/>
<sequence>MTTNPFFGYYEQIWIDHQTDYGQHPDPCTGLPSDQILDRVSSWLAEFNPLLPPESQLSESIRVGIVQRFYGWQL</sequence>
<reference evidence="1 2" key="1">
    <citation type="journal article" date="2008" name="Proc. Natl. Acad. Sci. U.S.A.">
        <title>Niche adaptation and genome expansion in the chlorophyll d-producing cyanobacterium Acaryochloris marina.</title>
        <authorList>
            <person name="Swingley W.D."/>
            <person name="Chen M."/>
            <person name="Cheung P.C."/>
            <person name="Conrad A.L."/>
            <person name="Dejesa L.C."/>
            <person name="Hao J."/>
            <person name="Honchak B.M."/>
            <person name="Karbach L.E."/>
            <person name="Kurdoglu A."/>
            <person name="Lahiri S."/>
            <person name="Mastrian S.D."/>
            <person name="Miyashita H."/>
            <person name="Page L."/>
            <person name="Ramakrishna P."/>
            <person name="Satoh S."/>
            <person name="Sattley W.M."/>
            <person name="Shimada Y."/>
            <person name="Taylor H.L."/>
            <person name="Tomo T."/>
            <person name="Tsuchiya T."/>
            <person name="Wang Z.T."/>
            <person name="Raymond J."/>
            <person name="Mimuro M."/>
            <person name="Blankenship R.E."/>
            <person name="Touchman J.W."/>
        </authorList>
    </citation>
    <scope>NUCLEOTIDE SEQUENCE [LARGE SCALE GENOMIC DNA]</scope>
    <source>
        <strain evidence="2">MBIC 11017</strain>
    </source>
</reference>
<dbReference type="OrthoDB" id="576984at2"/>
<evidence type="ECO:0000313" key="2">
    <source>
        <dbReference type="Proteomes" id="UP000000268"/>
    </source>
</evidence>
<accession>B0C4V3</accession>
<dbReference type="AlphaFoldDB" id="B0C4V3"/>